<name>A0A9N9JF15_9GLOM</name>
<protein>
    <submittedName>
        <fullName evidence="1">2137_t:CDS:1</fullName>
    </submittedName>
</protein>
<dbReference type="OrthoDB" id="4095926at2759"/>
<dbReference type="Proteomes" id="UP000789405">
    <property type="component" value="Unassembled WGS sequence"/>
</dbReference>
<accession>A0A9N9JF15</accession>
<evidence type="ECO:0000313" key="2">
    <source>
        <dbReference type="Proteomes" id="UP000789405"/>
    </source>
</evidence>
<proteinExistence type="predicted"/>
<evidence type="ECO:0000313" key="1">
    <source>
        <dbReference type="EMBL" id="CAG8778525.1"/>
    </source>
</evidence>
<organism evidence="1 2">
    <name type="scientific">Dentiscutata erythropus</name>
    <dbReference type="NCBI Taxonomy" id="1348616"/>
    <lineage>
        <taxon>Eukaryota</taxon>
        <taxon>Fungi</taxon>
        <taxon>Fungi incertae sedis</taxon>
        <taxon>Mucoromycota</taxon>
        <taxon>Glomeromycotina</taxon>
        <taxon>Glomeromycetes</taxon>
        <taxon>Diversisporales</taxon>
        <taxon>Gigasporaceae</taxon>
        <taxon>Dentiscutata</taxon>
    </lineage>
</organism>
<sequence length="191" mass="22794">SIENEENEINKLVIDFTDLAIAQEINTYREIVEITLAKQLEHEQGDLNDSDEEPPNILASEELNELKNFILFAEQQISNDFDKKDLKVFQKYLLLMRQKTVELFRQKPITDFFGGVEIQNDEYSPNQDYFFWEKNFLDDEDLYDNNFYNEDPNNEGLYKGDPDLYEEDSYNEDIFDDLYDNNKDLMNDKMD</sequence>
<keyword evidence="2" id="KW-1185">Reference proteome</keyword>
<reference evidence="1" key="1">
    <citation type="submission" date="2021-06" db="EMBL/GenBank/DDBJ databases">
        <authorList>
            <person name="Kallberg Y."/>
            <person name="Tangrot J."/>
            <person name="Rosling A."/>
        </authorList>
    </citation>
    <scope>NUCLEOTIDE SEQUENCE</scope>
    <source>
        <strain evidence="1">MA453B</strain>
    </source>
</reference>
<feature type="non-terminal residue" evidence="1">
    <location>
        <position position="1"/>
    </location>
</feature>
<gene>
    <name evidence="1" type="ORF">DERYTH_LOCUS19387</name>
</gene>
<dbReference type="AlphaFoldDB" id="A0A9N9JF15"/>
<comment type="caution">
    <text evidence="1">The sequence shown here is derived from an EMBL/GenBank/DDBJ whole genome shotgun (WGS) entry which is preliminary data.</text>
</comment>
<dbReference type="EMBL" id="CAJVPY010021156">
    <property type="protein sequence ID" value="CAG8778525.1"/>
    <property type="molecule type" value="Genomic_DNA"/>
</dbReference>